<evidence type="ECO:0000313" key="2">
    <source>
        <dbReference type="EMBL" id="KAF2108827.1"/>
    </source>
</evidence>
<dbReference type="PANTHER" id="PTHR42101:SF1">
    <property type="entry name" value="LOW TEMPERATURE REQUIREMENT A"/>
    <property type="match status" value="1"/>
</dbReference>
<feature type="transmembrane region" description="Helical" evidence="1">
    <location>
        <begin position="479"/>
        <end position="499"/>
    </location>
</feature>
<accession>A0A6A5YQZ7</accession>
<proteinExistence type="predicted"/>
<keyword evidence="1" id="KW-0812">Transmembrane</keyword>
<dbReference type="AlphaFoldDB" id="A0A6A5YQZ7"/>
<evidence type="ECO:0000313" key="3">
    <source>
        <dbReference type="Proteomes" id="UP000799770"/>
    </source>
</evidence>
<evidence type="ECO:0000256" key="1">
    <source>
        <dbReference type="SAM" id="Phobius"/>
    </source>
</evidence>
<protein>
    <recommendedName>
        <fullName evidence="4">Bacterial low temperature requirement A protein-domain-containing protein</fullName>
    </recommendedName>
</protein>
<feature type="transmembrane region" description="Helical" evidence="1">
    <location>
        <begin position="190"/>
        <end position="209"/>
    </location>
</feature>
<dbReference type="PANTHER" id="PTHR42101">
    <property type="entry name" value="CHROMOSOME 16, WHOLE GENOME SHOTGUN SEQUENCE"/>
    <property type="match status" value="1"/>
</dbReference>
<sequence length="533" mass="59385">MSSNGSIDLEKTATSSTSGSIAISKTSSGNPIIYKAHHEASTIELCYDLFFVANLATLINYFKLFTLLWFTWLSTTLFDVRFSIDSVWNRLCKAVQFGVMTAFVFCGPIFDKYDTADDVRAYKSFAVVLCVSRSVIGVQYFVVMVQGRMFRQTLLPVGLSGLVHVCGSVAFLVTHFAFPHGGFTECGFRFVIAIVEGLLIFTIAIFWRIVSFKYTHLVERLQLLTLIIIGEGIIGMVKSVACITKGQSTNNSTEIGTVTAAVLLLYLLWMLYFDQLSHDRFGTVRQQIWSLLHYPLHGAILFCVEGNTSLIVWNSAVQGLKWIWSITPPNIAQPAAGFSTSEAYIDHLNTTMWDVQARFKSKPWNATYPWTRNLTAIANYTSTYGFATPEWNNRTSDIITRMFNNAQEFVFEAHADTLGKLNAVTTPNQSAAAHLQAIYDVFNVTVLQFYIGAGSMLLLLAVMYWFNKSHKTKLEFGEMITRVVVGFALIVVGVAAVMADKTTKGFKFSASNWIIAIVVLLFLLGKSRPNSSA</sequence>
<keyword evidence="1" id="KW-0472">Membrane</keyword>
<feature type="transmembrane region" description="Helical" evidence="1">
    <location>
        <begin position="49"/>
        <end position="70"/>
    </location>
</feature>
<dbReference type="InterPro" id="IPR010640">
    <property type="entry name" value="Low_temperature_requirement_A"/>
</dbReference>
<gene>
    <name evidence="2" type="ORF">BDV96DRAFT_503677</name>
</gene>
<feature type="transmembrane region" description="Helical" evidence="1">
    <location>
        <begin position="255"/>
        <end position="273"/>
    </location>
</feature>
<feature type="transmembrane region" description="Helical" evidence="1">
    <location>
        <begin position="221"/>
        <end position="243"/>
    </location>
</feature>
<dbReference type="Proteomes" id="UP000799770">
    <property type="component" value="Unassembled WGS sequence"/>
</dbReference>
<keyword evidence="1" id="KW-1133">Transmembrane helix</keyword>
<organism evidence="2 3">
    <name type="scientific">Lophiotrema nucula</name>
    <dbReference type="NCBI Taxonomy" id="690887"/>
    <lineage>
        <taxon>Eukaryota</taxon>
        <taxon>Fungi</taxon>
        <taxon>Dikarya</taxon>
        <taxon>Ascomycota</taxon>
        <taxon>Pezizomycotina</taxon>
        <taxon>Dothideomycetes</taxon>
        <taxon>Pleosporomycetidae</taxon>
        <taxon>Pleosporales</taxon>
        <taxon>Lophiotremataceae</taxon>
        <taxon>Lophiotrema</taxon>
    </lineage>
</organism>
<reference evidence="2" key="1">
    <citation type="journal article" date="2020" name="Stud. Mycol.">
        <title>101 Dothideomycetes genomes: a test case for predicting lifestyles and emergence of pathogens.</title>
        <authorList>
            <person name="Haridas S."/>
            <person name="Albert R."/>
            <person name="Binder M."/>
            <person name="Bloem J."/>
            <person name="Labutti K."/>
            <person name="Salamov A."/>
            <person name="Andreopoulos B."/>
            <person name="Baker S."/>
            <person name="Barry K."/>
            <person name="Bills G."/>
            <person name="Bluhm B."/>
            <person name="Cannon C."/>
            <person name="Castanera R."/>
            <person name="Culley D."/>
            <person name="Daum C."/>
            <person name="Ezra D."/>
            <person name="Gonzalez J."/>
            <person name="Henrissat B."/>
            <person name="Kuo A."/>
            <person name="Liang C."/>
            <person name="Lipzen A."/>
            <person name="Lutzoni F."/>
            <person name="Magnuson J."/>
            <person name="Mondo S."/>
            <person name="Nolan M."/>
            <person name="Ohm R."/>
            <person name="Pangilinan J."/>
            <person name="Park H.-J."/>
            <person name="Ramirez L."/>
            <person name="Alfaro M."/>
            <person name="Sun H."/>
            <person name="Tritt A."/>
            <person name="Yoshinaga Y."/>
            <person name="Zwiers L.-H."/>
            <person name="Turgeon B."/>
            <person name="Goodwin S."/>
            <person name="Spatafora J."/>
            <person name="Crous P."/>
            <person name="Grigoriev I."/>
        </authorList>
    </citation>
    <scope>NUCLEOTIDE SEQUENCE</scope>
    <source>
        <strain evidence="2">CBS 627.86</strain>
    </source>
</reference>
<feature type="transmembrane region" description="Helical" evidence="1">
    <location>
        <begin position="505"/>
        <end position="524"/>
    </location>
</feature>
<dbReference type="OrthoDB" id="3177213at2759"/>
<evidence type="ECO:0008006" key="4">
    <source>
        <dbReference type="Google" id="ProtNLM"/>
    </source>
</evidence>
<name>A0A6A5YQZ7_9PLEO</name>
<feature type="transmembrane region" description="Helical" evidence="1">
    <location>
        <begin position="154"/>
        <end position="178"/>
    </location>
</feature>
<feature type="transmembrane region" description="Helical" evidence="1">
    <location>
        <begin position="447"/>
        <end position="467"/>
    </location>
</feature>
<feature type="transmembrane region" description="Helical" evidence="1">
    <location>
        <begin position="122"/>
        <end position="142"/>
    </location>
</feature>
<feature type="transmembrane region" description="Helical" evidence="1">
    <location>
        <begin position="91"/>
        <end position="110"/>
    </location>
</feature>
<keyword evidence="3" id="KW-1185">Reference proteome</keyword>
<dbReference type="Pfam" id="PF06772">
    <property type="entry name" value="LtrA"/>
    <property type="match status" value="1"/>
</dbReference>
<dbReference type="EMBL" id="ML977345">
    <property type="protein sequence ID" value="KAF2108827.1"/>
    <property type="molecule type" value="Genomic_DNA"/>
</dbReference>